<feature type="compositionally biased region" description="Basic and acidic residues" evidence="1">
    <location>
        <begin position="55"/>
        <end position="68"/>
    </location>
</feature>
<protein>
    <submittedName>
        <fullName evidence="2">Uncharacterized protein</fullName>
    </submittedName>
</protein>
<proteinExistence type="predicted"/>
<feature type="region of interest" description="Disordered" evidence="1">
    <location>
        <begin position="35"/>
        <end position="68"/>
    </location>
</feature>
<dbReference type="RefSeq" id="WP_139238355.1">
    <property type="nucleotide sequence ID" value="NZ_FOLM01000010.1"/>
</dbReference>
<gene>
    <name evidence="2" type="ORF">SAMN05421773_11030</name>
</gene>
<name>A0A1I1PSJ0_9ACTN</name>
<evidence type="ECO:0000313" key="2">
    <source>
        <dbReference type="EMBL" id="SFD12871.1"/>
    </source>
</evidence>
<dbReference type="Proteomes" id="UP000199207">
    <property type="component" value="Unassembled WGS sequence"/>
</dbReference>
<organism evidence="2 3">
    <name type="scientific">Streptomyces aidingensis</name>
    <dbReference type="NCBI Taxonomy" id="910347"/>
    <lineage>
        <taxon>Bacteria</taxon>
        <taxon>Bacillati</taxon>
        <taxon>Actinomycetota</taxon>
        <taxon>Actinomycetes</taxon>
        <taxon>Kitasatosporales</taxon>
        <taxon>Streptomycetaceae</taxon>
        <taxon>Streptomyces</taxon>
    </lineage>
</organism>
<dbReference type="AlphaFoldDB" id="A0A1I1PSJ0"/>
<evidence type="ECO:0000313" key="3">
    <source>
        <dbReference type="Proteomes" id="UP000199207"/>
    </source>
</evidence>
<accession>A0A1I1PSJ0</accession>
<dbReference type="STRING" id="910347.SAMN05421773_11030"/>
<reference evidence="2 3" key="1">
    <citation type="submission" date="2016-10" db="EMBL/GenBank/DDBJ databases">
        <authorList>
            <person name="de Groot N.N."/>
        </authorList>
    </citation>
    <scope>NUCLEOTIDE SEQUENCE [LARGE SCALE GENOMIC DNA]</scope>
    <source>
        <strain evidence="2 3">CGMCC 4.5739</strain>
    </source>
</reference>
<dbReference type="EMBL" id="FOLM01000010">
    <property type="protein sequence ID" value="SFD12871.1"/>
    <property type="molecule type" value="Genomic_DNA"/>
</dbReference>
<keyword evidence="3" id="KW-1185">Reference proteome</keyword>
<evidence type="ECO:0000256" key="1">
    <source>
        <dbReference type="SAM" id="MobiDB-lite"/>
    </source>
</evidence>
<sequence length="129" mass="14061">MQWPWVRRSRLAEAWEEASRGWAAARDARAEAAAAGDAPTVVHRQQESAASVAVDEARRPDAAERRVRELESELAVRDRRIETLEKQLADAVGRDDAALDAAGAAWLGHAATEYGWQAKSDEAAKRGAS</sequence>